<evidence type="ECO:0000313" key="12">
    <source>
        <dbReference type="Proteomes" id="UP000602076"/>
    </source>
</evidence>
<dbReference type="Proteomes" id="UP000602076">
    <property type="component" value="Unassembled WGS sequence"/>
</dbReference>
<evidence type="ECO:0000256" key="3">
    <source>
        <dbReference type="ARBA" id="ARBA00009677"/>
    </source>
</evidence>
<dbReference type="NCBIfam" id="TIGR02492">
    <property type="entry name" value="flgK_ends"/>
    <property type="match status" value="1"/>
</dbReference>
<dbReference type="GO" id="GO:0005198">
    <property type="term" value="F:structural molecule activity"/>
    <property type="evidence" value="ECO:0007669"/>
    <property type="project" value="UniProtKB-UniRule"/>
</dbReference>
<organism evidence="11 12">
    <name type="scientific">Peribacillus faecalis</name>
    <dbReference type="NCBI Taxonomy" id="2772559"/>
    <lineage>
        <taxon>Bacteria</taxon>
        <taxon>Bacillati</taxon>
        <taxon>Bacillota</taxon>
        <taxon>Bacilli</taxon>
        <taxon>Bacillales</taxon>
        <taxon>Bacillaceae</taxon>
        <taxon>Peribacillus</taxon>
    </lineage>
</organism>
<evidence type="ECO:0000256" key="1">
    <source>
        <dbReference type="ARBA" id="ARBA00004365"/>
    </source>
</evidence>
<dbReference type="GO" id="GO:0009424">
    <property type="term" value="C:bacterial-type flagellum hook"/>
    <property type="evidence" value="ECO:0007669"/>
    <property type="project" value="UniProtKB-UniRule"/>
</dbReference>
<evidence type="ECO:0000256" key="2">
    <source>
        <dbReference type="ARBA" id="ARBA00004613"/>
    </source>
</evidence>
<keyword evidence="11" id="KW-0966">Cell projection</keyword>
<name>A0A927CWL0_9BACI</name>
<dbReference type="Pfam" id="PF06429">
    <property type="entry name" value="Flg_bbr_C"/>
    <property type="match status" value="1"/>
</dbReference>
<comment type="subcellular location">
    <subcellularLocation>
        <location evidence="1 7">Bacterial flagellum</location>
    </subcellularLocation>
    <subcellularLocation>
        <location evidence="2 7">Secreted</location>
    </subcellularLocation>
</comment>
<dbReference type="Pfam" id="PF00460">
    <property type="entry name" value="Flg_bb_rod"/>
    <property type="match status" value="1"/>
</dbReference>
<dbReference type="EMBL" id="JACXSI010000019">
    <property type="protein sequence ID" value="MBD3108499.1"/>
    <property type="molecule type" value="Genomic_DNA"/>
</dbReference>
<dbReference type="Pfam" id="PF22638">
    <property type="entry name" value="FlgK_D1"/>
    <property type="match status" value="1"/>
</dbReference>
<dbReference type="InterPro" id="IPR002371">
    <property type="entry name" value="FlgK"/>
</dbReference>
<sequence length="541" mass="59238">MRSTFFGLETARRGMVTQQTALSTVGHNISNANTEGYSRQRVNFSTTTPYPAVGLNRPDFAGQLGTGVESGSIQRVRDQFADIQFRNQNNKLGYYSSLNEPLVKMEEIMNEPSDSGLHYAMEEFWNAIQTLAANSENSGARTLVAANGQIVADTFNYYYNSLTTIQKDLEKEISTIVGVPGDSNSQGKVNDLLKQIEDLNAQIAEIEPVGMLPNDLYDRRDILVDELSSYVNVKITPVKPNDYGNALKIAEGIYNIEMVNKDGSSYVPPIDLISVDRTNGAQVRSMIEIERDANTNLVSNIKVGTNAIDISDFTMTGQLSGLIENYGYMDGEASKGHYPQMINDLNTMLITFVNEFNAVHREGYELNGGVSNEDFFIFDAPNITKNGDNYEYTIGNASQIIKVNPTIVGNPSKIAAGYSNGDAGNNANAQKLASIKTKNFTNYETSASIPTGVNGNIDTLYSGIIGALGVKSRSAEINMENSDTMVATIDQRRQSASSVSLDEEMVDMVRFQHAYNASARNITVVDEMLDRVINGMGRVGI</sequence>
<evidence type="ECO:0000256" key="5">
    <source>
        <dbReference type="ARBA" id="ARBA00022525"/>
    </source>
</evidence>
<dbReference type="AlphaFoldDB" id="A0A927CWL0"/>
<accession>A0A927CWL0</accession>
<keyword evidence="12" id="KW-1185">Reference proteome</keyword>
<feature type="domain" description="Flagellar hook-associated protein FlgK helical" evidence="10">
    <location>
        <begin position="104"/>
        <end position="376"/>
    </location>
</feature>
<dbReference type="PRINTS" id="PR01005">
    <property type="entry name" value="FLGHOOKAP1"/>
</dbReference>
<evidence type="ECO:0000259" key="10">
    <source>
        <dbReference type="Pfam" id="PF22638"/>
    </source>
</evidence>
<dbReference type="InterPro" id="IPR010930">
    <property type="entry name" value="Flg_bb/hook_C_dom"/>
</dbReference>
<proteinExistence type="inferred from homology"/>
<evidence type="ECO:0000256" key="4">
    <source>
        <dbReference type="ARBA" id="ARBA00016244"/>
    </source>
</evidence>
<feature type="domain" description="Flagellar basal-body/hook protein C-terminal" evidence="9">
    <location>
        <begin position="494"/>
        <end position="534"/>
    </location>
</feature>
<dbReference type="PANTHER" id="PTHR30033">
    <property type="entry name" value="FLAGELLAR HOOK-ASSOCIATED PROTEIN 1"/>
    <property type="match status" value="1"/>
</dbReference>
<evidence type="ECO:0000259" key="8">
    <source>
        <dbReference type="Pfam" id="PF00460"/>
    </source>
</evidence>
<dbReference type="GO" id="GO:0044780">
    <property type="term" value="P:bacterial-type flagellum assembly"/>
    <property type="evidence" value="ECO:0007669"/>
    <property type="project" value="InterPro"/>
</dbReference>
<comment type="caution">
    <text evidence="11">The sequence shown here is derived from an EMBL/GenBank/DDBJ whole genome shotgun (WGS) entry which is preliminary data.</text>
</comment>
<comment type="similarity">
    <text evidence="3 7">Belongs to the flagella basal body rod proteins family.</text>
</comment>
<dbReference type="SUPFAM" id="SSF64518">
    <property type="entry name" value="Phase 1 flagellin"/>
    <property type="match status" value="1"/>
</dbReference>
<keyword evidence="6 7" id="KW-0975">Bacterial flagellum</keyword>
<evidence type="ECO:0000256" key="6">
    <source>
        <dbReference type="ARBA" id="ARBA00023143"/>
    </source>
</evidence>
<evidence type="ECO:0000259" key="9">
    <source>
        <dbReference type="Pfam" id="PF06429"/>
    </source>
</evidence>
<evidence type="ECO:0000256" key="7">
    <source>
        <dbReference type="RuleBase" id="RU362065"/>
    </source>
</evidence>
<keyword evidence="5 7" id="KW-0964">Secreted</keyword>
<dbReference type="InterPro" id="IPR001444">
    <property type="entry name" value="Flag_bb_rod_N"/>
</dbReference>
<dbReference type="GO" id="GO:0005576">
    <property type="term" value="C:extracellular region"/>
    <property type="evidence" value="ECO:0007669"/>
    <property type="project" value="UniProtKB-SubCell"/>
</dbReference>
<gene>
    <name evidence="7 11" type="primary">flgK</name>
    <name evidence="11" type="ORF">IEO70_08975</name>
</gene>
<dbReference type="RefSeq" id="WP_190998043.1">
    <property type="nucleotide sequence ID" value="NZ_JACXSI010000019.1"/>
</dbReference>
<keyword evidence="11" id="KW-0969">Cilium</keyword>
<reference evidence="11" key="1">
    <citation type="submission" date="2020-09" db="EMBL/GenBank/DDBJ databases">
        <title>Bacillus faecalis sp. nov., a moderately halophilic bacterium isolated from cow faeces.</title>
        <authorList>
            <person name="Jiang L."/>
            <person name="Lee J."/>
        </authorList>
    </citation>
    <scope>NUCLEOTIDE SEQUENCE</scope>
    <source>
        <strain evidence="11">AGMB 02131</strain>
    </source>
</reference>
<dbReference type="InterPro" id="IPR053927">
    <property type="entry name" value="FlgK_helical"/>
</dbReference>
<feature type="domain" description="Flagellar basal body rod protein N-terminal" evidence="8">
    <location>
        <begin position="8"/>
        <end position="37"/>
    </location>
</feature>
<protein>
    <recommendedName>
        <fullName evidence="4 7">Flagellar hook-associated protein 1</fullName>
        <shortName evidence="7">HAP1</shortName>
    </recommendedName>
</protein>
<evidence type="ECO:0000313" key="11">
    <source>
        <dbReference type="EMBL" id="MBD3108499.1"/>
    </source>
</evidence>
<dbReference type="PANTHER" id="PTHR30033:SF1">
    <property type="entry name" value="FLAGELLAR HOOK-ASSOCIATED PROTEIN 1"/>
    <property type="match status" value="1"/>
</dbReference>
<keyword evidence="11" id="KW-0282">Flagellum</keyword>